<gene>
    <name evidence="2" type="ORF">E2562_025205</name>
</gene>
<dbReference type="AlphaFoldDB" id="A0A6G1E1Q2"/>
<comment type="caution">
    <text evidence="2">The sequence shown here is derived from an EMBL/GenBank/DDBJ whole genome shotgun (WGS) entry which is preliminary data.</text>
</comment>
<organism evidence="2 3">
    <name type="scientific">Oryza meyeriana var. granulata</name>
    <dbReference type="NCBI Taxonomy" id="110450"/>
    <lineage>
        <taxon>Eukaryota</taxon>
        <taxon>Viridiplantae</taxon>
        <taxon>Streptophyta</taxon>
        <taxon>Embryophyta</taxon>
        <taxon>Tracheophyta</taxon>
        <taxon>Spermatophyta</taxon>
        <taxon>Magnoliopsida</taxon>
        <taxon>Liliopsida</taxon>
        <taxon>Poales</taxon>
        <taxon>Poaceae</taxon>
        <taxon>BOP clade</taxon>
        <taxon>Oryzoideae</taxon>
        <taxon>Oryzeae</taxon>
        <taxon>Oryzinae</taxon>
        <taxon>Oryza</taxon>
        <taxon>Oryza meyeriana</taxon>
    </lineage>
</organism>
<sequence>MSGSGGWLASKSTNPATTNSTGMINGSDSYEPASPSMTGACCLPSEEGHDASDLFNESESGTKDGIKYDANPSLRGMPTMGYSGRSHQSFEEVDDDDGGAGPCSSEASMAWMLLRIDCSLLGWLLFRVVFAYHQTHHAKQFSIF</sequence>
<proteinExistence type="predicted"/>
<feature type="region of interest" description="Disordered" evidence="1">
    <location>
        <begin position="1"/>
        <end position="102"/>
    </location>
</feature>
<keyword evidence="3" id="KW-1185">Reference proteome</keyword>
<evidence type="ECO:0000313" key="3">
    <source>
        <dbReference type="Proteomes" id="UP000479710"/>
    </source>
</evidence>
<dbReference type="EMBL" id="SPHZ02000005">
    <property type="protein sequence ID" value="KAF0918627.1"/>
    <property type="molecule type" value="Genomic_DNA"/>
</dbReference>
<evidence type="ECO:0000256" key="1">
    <source>
        <dbReference type="SAM" id="MobiDB-lite"/>
    </source>
</evidence>
<name>A0A6G1E1Q2_9ORYZ</name>
<protein>
    <submittedName>
        <fullName evidence="2">Uncharacterized protein</fullName>
    </submittedName>
</protein>
<feature type="compositionally biased region" description="Polar residues" evidence="1">
    <location>
        <begin position="10"/>
        <end position="28"/>
    </location>
</feature>
<evidence type="ECO:0000313" key="2">
    <source>
        <dbReference type="EMBL" id="KAF0918627.1"/>
    </source>
</evidence>
<reference evidence="2 3" key="1">
    <citation type="submission" date="2019-11" db="EMBL/GenBank/DDBJ databases">
        <title>Whole genome sequence of Oryza granulata.</title>
        <authorList>
            <person name="Li W."/>
        </authorList>
    </citation>
    <scope>NUCLEOTIDE SEQUENCE [LARGE SCALE GENOMIC DNA]</scope>
    <source>
        <strain evidence="3">cv. Menghai</strain>
        <tissue evidence="2">Leaf</tissue>
    </source>
</reference>
<accession>A0A6G1E1Q2</accession>
<dbReference type="Proteomes" id="UP000479710">
    <property type="component" value="Unassembled WGS sequence"/>
</dbReference>